<keyword evidence="2" id="KW-0805">Transcription regulation</keyword>
<dbReference type="PANTHER" id="PTHR30055:SF151">
    <property type="entry name" value="TRANSCRIPTIONAL REGULATORY PROTEIN"/>
    <property type="match status" value="1"/>
</dbReference>
<dbReference type="EMBL" id="BAAALD010000037">
    <property type="protein sequence ID" value="GAA1092286.1"/>
    <property type="molecule type" value="Genomic_DNA"/>
</dbReference>
<dbReference type="InterPro" id="IPR001647">
    <property type="entry name" value="HTH_TetR"/>
</dbReference>
<dbReference type="InterPro" id="IPR036271">
    <property type="entry name" value="Tet_transcr_reg_TetR-rel_C_sf"/>
</dbReference>
<dbReference type="SUPFAM" id="SSF48498">
    <property type="entry name" value="Tetracyclin repressor-like, C-terminal domain"/>
    <property type="match status" value="1"/>
</dbReference>
<evidence type="ECO:0000256" key="3">
    <source>
        <dbReference type="ARBA" id="ARBA00023125"/>
    </source>
</evidence>
<keyword evidence="1" id="KW-0678">Repressor</keyword>
<dbReference type="InterPro" id="IPR003012">
    <property type="entry name" value="Tet_transcr_reg_TetR"/>
</dbReference>
<evidence type="ECO:0000313" key="7">
    <source>
        <dbReference type="EMBL" id="GAA1092286.1"/>
    </source>
</evidence>
<evidence type="ECO:0000256" key="1">
    <source>
        <dbReference type="ARBA" id="ARBA00022491"/>
    </source>
</evidence>
<dbReference type="Gene3D" id="1.10.10.60">
    <property type="entry name" value="Homeodomain-like"/>
    <property type="match status" value="1"/>
</dbReference>
<comment type="caution">
    <text evidence="7">The sequence shown here is derived from an EMBL/GenBank/DDBJ whole genome shotgun (WGS) entry which is preliminary data.</text>
</comment>
<dbReference type="PRINTS" id="PR00400">
    <property type="entry name" value="TETREPRESSOR"/>
</dbReference>
<dbReference type="Gene3D" id="1.10.357.10">
    <property type="entry name" value="Tetracycline Repressor, domain 2"/>
    <property type="match status" value="1"/>
</dbReference>
<organism evidence="7 8">
    <name type="scientific">Kitasatospora arboriphila</name>
    <dbReference type="NCBI Taxonomy" id="258052"/>
    <lineage>
        <taxon>Bacteria</taxon>
        <taxon>Bacillati</taxon>
        <taxon>Actinomycetota</taxon>
        <taxon>Actinomycetes</taxon>
        <taxon>Kitasatosporales</taxon>
        <taxon>Streptomycetaceae</taxon>
        <taxon>Kitasatospora</taxon>
    </lineage>
</organism>
<protein>
    <submittedName>
        <fullName evidence="7">TetR/AcrR family transcriptional regulator C-terminal domain-containing protein</fullName>
    </submittedName>
</protein>
<keyword evidence="4" id="KW-0804">Transcription</keyword>
<gene>
    <name evidence="7" type="ORF">GCM10009663_40060</name>
</gene>
<name>A0ABP4E4R1_9ACTN</name>
<accession>A0ABP4E4R1</accession>
<evidence type="ECO:0000256" key="5">
    <source>
        <dbReference type="PROSITE-ProRule" id="PRU00335"/>
    </source>
</evidence>
<sequence>MTRQADGGRRTPLSRDRVLRTAVALADRSGIDALSMRSLAQELGVVPMALYKHVANKEQLLDGMVDVVVGEIGPPDGGDGWKDAVRGRILATRHALLRHPWAARVVESRPGPTPGTLGHLDSLIGMFRAGGLSADLTHHAMHALGGRVWGFTQELFPAPPPSADPEVRAAVLREAAVHYPYIVEIATAGAAHDDGSVVGGGCDDRFEFEFALDLLLDGIERLHRQGWSSARHG</sequence>
<dbReference type="SUPFAM" id="SSF46689">
    <property type="entry name" value="Homeodomain-like"/>
    <property type="match status" value="1"/>
</dbReference>
<dbReference type="InterPro" id="IPR004111">
    <property type="entry name" value="Repressor_TetR_C"/>
</dbReference>
<dbReference type="PANTHER" id="PTHR30055">
    <property type="entry name" value="HTH-TYPE TRANSCRIPTIONAL REGULATOR RUTR"/>
    <property type="match status" value="1"/>
</dbReference>
<feature type="DNA-binding region" description="H-T-H motif" evidence="5">
    <location>
        <begin position="35"/>
        <end position="54"/>
    </location>
</feature>
<dbReference type="Pfam" id="PF02909">
    <property type="entry name" value="TetR_C_1"/>
    <property type="match status" value="1"/>
</dbReference>
<dbReference type="Proteomes" id="UP001499987">
    <property type="component" value="Unassembled WGS sequence"/>
</dbReference>
<dbReference type="Pfam" id="PF00440">
    <property type="entry name" value="TetR_N"/>
    <property type="match status" value="1"/>
</dbReference>
<dbReference type="PROSITE" id="PS50977">
    <property type="entry name" value="HTH_TETR_2"/>
    <property type="match status" value="1"/>
</dbReference>
<keyword evidence="8" id="KW-1185">Reference proteome</keyword>
<keyword evidence="3 5" id="KW-0238">DNA-binding</keyword>
<reference evidence="8" key="1">
    <citation type="journal article" date="2019" name="Int. J. Syst. Evol. Microbiol.">
        <title>The Global Catalogue of Microorganisms (GCM) 10K type strain sequencing project: providing services to taxonomists for standard genome sequencing and annotation.</title>
        <authorList>
            <consortium name="The Broad Institute Genomics Platform"/>
            <consortium name="The Broad Institute Genome Sequencing Center for Infectious Disease"/>
            <person name="Wu L."/>
            <person name="Ma J."/>
        </authorList>
    </citation>
    <scope>NUCLEOTIDE SEQUENCE [LARGE SCALE GENOMIC DNA]</scope>
    <source>
        <strain evidence="8">JCM 13002</strain>
    </source>
</reference>
<proteinExistence type="predicted"/>
<dbReference type="InterPro" id="IPR050109">
    <property type="entry name" value="HTH-type_TetR-like_transc_reg"/>
</dbReference>
<evidence type="ECO:0000256" key="2">
    <source>
        <dbReference type="ARBA" id="ARBA00023015"/>
    </source>
</evidence>
<dbReference type="InterPro" id="IPR009057">
    <property type="entry name" value="Homeodomain-like_sf"/>
</dbReference>
<evidence type="ECO:0000259" key="6">
    <source>
        <dbReference type="PROSITE" id="PS50977"/>
    </source>
</evidence>
<evidence type="ECO:0000313" key="8">
    <source>
        <dbReference type="Proteomes" id="UP001499987"/>
    </source>
</evidence>
<evidence type="ECO:0000256" key="4">
    <source>
        <dbReference type="ARBA" id="ARBA00023163"/>
    </source>
</evidence>
<dbReference type="RefSeq" id="WP_344625021.1">
    <property type="nucleotide sequence ID" value="NZ_BAAALD010000037.1"/>
</dbReference>
<feature type="domain" description="HTH tetR-type" evidence="6">
    <location>
        <begin position="12"/>
        <end position="72"/>
    </location>
</feature>